<dbReference type="EMBL" id="PPEH01000003">
    <property type="protein sequence ID" value="PNW13918.1"/>
    <property type="molecule type" value="Genomic_DNA"/>
</dbReference>
<keyword evidence="6" id="KW-1185">Reference proteome</keyword>
<feature type="compositionally biased region" description="Acidic residues" evidence="1">
    <location>
        <begin position="100"/>
        <end position="109"/>
    </location>
</feature>
<proteinExistence type="predicted"/>
<evidence type="ECO:0000256" key="1">
    <source>
        <dbReference type="SAM" id="MobiDB-lite"/>
    </source>
</evidence>
<dbReference type="Proteomes" id="UP000236262">
    <property type="component" value="Unassembled WGS sequence"/>
</dbReference>
<evidence type="ECO:0000313" key="6">
    <source>
        <dbReference type="Proteomes" id="UP000279972"/>
    </source>
</evidence>
<gene>
    <name evidence="4" type="ORF">C1637_08590</name>
    <name evidence="3" type="ORF">EG342_11105</name>
</gene>
<evidence type="ECO:0000313" key="5">
    <source>
        <dbReference type="Proteomes" id="UP000236262"/>
    </source>
</evidence>
<reference evidence="4 5" key="1">
    <citation type="submission" date="2018-01" db="EMBL/GenBank/DDBJ databases">
        <title>Draft genome sequences of Chryseobacterium lactis NCTC11390, Chryseobacterium oncorhynchi 701B-08, and Chryseobacterium viscerum 687B-08.</title>
        <authorList>
            <person name="Jeong J.-J."/>
            <person name="Lee Y.J."/>
            <person name="Park B."/>
            <person name="Choi I.-G."/>
            <person name="Kim K.D."/>
        </authorList>
    </citation>
    <scope>NUCLEOTIDE SEQUENCE [LARGE SCALE GENOMIC DNA]</scope>
    <source>
        <strain evidence="4 5">NCTC11390</strain>
    </source>
</reference>
<name>A0A3G6RF73_CHRLC</name>
<feature type="region of interest" description="Disordered" evidence="1">
    <location>
        <begin position="73"/>
        <end position="109"/>
    </location>
</feature>
<dbReference type="KEGG" id="clac:EG342_11105"/>
<dbReference type="Proteomes" id="UP000279972">
    <property type="component" value="Chromosome"/>
</dbReference>
<organism evidence="4 5">
    <name type="scientific">Chryseobacterium lactis</name>
    <dbReference type="NCBI Taxonomy" id="1241981"/>
    <lineage>
        <taxon>Bacteria</taxon>
        <taxon>Pseudomonadati</taxon>
        <taxon>Bacteroidota</taxon>
        <taxon>Flavobacteriia</taxon>
        <taxon>Flavobacteriales</taxon>
        <taxon>Weeksellaceae</taxon>
        <taxon>Chryseobacterium group</taxon>
        <taxon>Chryseobacterium</taxon>
    </lineage>
</organism>
<reference evidence="3 6" key="2">
    <citation type="submission" date="2018-11" db="EMBL/GenBank/DDBJ databases">
        <title>Proposal to divide the Flavobacteriaceae and reorganize its genera based on Amino Acid Identity values calculated from whole genome sequences.</title>
        <authorList>
            <person name="Nicholson A.C."/>
            <person name="Gulvik C.A."/>
            <person name="Whitney A.M."/>
            <person name="Humrighouse B.W."/>
            <person name="Bell M."/>
            <person name="Holmes B."/>
            <person name="Steigerwalt A.G."/>
            <person name="Villarma A."/>
            <person name="Sheth M."/>
            <person name="Batra D."/>
            <person name="Pryor J."/>
            <person name="Bernardet J.-F."/>
            <person name="Hugo C."/>
            <person name="Kampfer P."/>
            <person name="Newman J."/>
            <person name="McQuiston J.R."/>
        </authorList>
    </citation>
    <scope>NUCLEOTIDE SEQUENCE [LARGE SCALE GENOMIC DNA]</scope>
    <source>
        <strain evidence="3 6">KC_1864</strain>
    </source>
</reference>
<keyword evidence="2" id="KW-0812">Transmembrane</keyword>
<dbReference type="AlphaFoldDB" id="A0A3G6RF73"/>
<feature type="compositionally biased region" description="Basic and acidic residues" evidence="1">
    <location>
        <begin position="83"/>
        <end position="94"/>
    </location>
</feature>
<dbReference type="EMBL" id="CP033924">
    <property type="protein sequence ID" value="AZA82406.1"/>
    <property type="molecule type" value="Genomic_DNA"/>
</dbReference>
<accession>A0A3G6RF73</accession>
<protein>
    <recommendedName>
        <fullName evidence="7">Conjugal transfer protein TraD</fullName>
    </recommendedName>
</protein>
<evidence type="ECO:0000256" key="2">
    <source>
        <dbReference type="SAM" id="Phobius"/>
    </source>
</evidence>
<evidence type="ECO:0000313" key="4">
    <source>
        <dbReference type="EMBL" id="PNW13918.1"/>
    </source>
</evidence>
<evidence type="ECO:0008006" key="7">
    <source>
        <dbReference type="Google" id="ProtNLM"/>
    </source>
</evidence>
<sequence length="204" mass="23323">METLIQTVILFCLIVVIILLLVDKVRFIKPQRKIFRKVEQIAEPDVIGKVTIPEKEKTPVWLANRKKLIEQMLTNKTDQGNEDPTRNDREKEDASSFSNEEFDETDNIPVDDDRFGQAVSLNELSKVGDLLKQDNLDAAQEKETSYILQKMEGTEFLAMMQQSIDGASQKIARLLDKSLSEKHNVIPKENQNNALDNFDIGDFI</sequence>
<keyword evidence="2" id="KW-0472">Membrane</keyword>
<feature type="transmembrane region" description="Helical" evidence="2">
    <location>
        <begin position="6"/>
        <end position="27"/>
    </location>
</feature>
<keyword evidence="2" id="KW-1133">Transmembrane helix</keyword>
<evidence type="ECO:0000313" key="3">
    <source>
        <dbReference type="EMBL" id="AZA82406.1"/>
    </source>
</evidence>